<evidence type="ECO:0000313" key="1">
    <source>
        <dbReference type="EMBL" id="ANR95230.1"/>
    </source>
</evidence>
<sequence length="38" mass="4002">MILPEGNQIPENSPSVDEMIRTLAPEAGQSTVSVLSSC</sequence>
<geneLocation type="plasmid" evidence="1">
    <name>pSH-YH-DH</name>
</geneLocation>
<dbReference type="AlphaFoldDB" id="A0A3G1E133"/>
<gene>
    <name evidence="1" type="ORF">plasmid_0185</name>
</gene>
<accession>A0A3G1E133</accession>
<name>A0A3G1E133_ECOLX</name>
<organism evidence="1">
    <name type="scientific">Escherichia coli</name>
    <dbReference type="NCBI Taxonomy" id="562"/>
    <lineage>
        <taxon>Bacteria</taxon>
        <taxon>Pseudomonadati</taxon>
        <taxon>Pseudomonadota</taxon>
        <taxon>Gammaproteobacteria</taxon>
        <taxon>Enterobacterales</taxon>
        <taxon>Enterobacteriaceae</taxon>
        <taxon>Escherichia</taxon>
    </lineage>
</organism>
<dbReference type="EMBL" id="KX129949">
    <property type="protein sequence ID" value="ANR95230.1"/>
    <property type="molecule type" value="Genomic_DNA"/>
</dbReference>
<reference evidence="1" key="1">
    <citation type="submission" date="2016-07" db="EMBL/GenBank/DDBJ databases">
        <title>CTX-M-55-B1-ST2852 Escherichia coli in one Giant Panda with extraintestinal polyinfection, China.</title>
        <authorList>
            <person name="Zhou W."/>
            <person name="Guo X."/>
        </authorList>
    </citation>
    <scope>NUCLEOTIDE SEQUENCE</scope>
    <source>
        <strain evidence="1">SH-YH-DH</strain>
        <plasmid evidence="1">pSH-YH-DH</plasmid>
    </source>
</reference>
<keyword evidence="1" id="KW-0614">Plasmid</keyword>
<proteinExistence type="predicted"/>
<protein>
    <submittedName>
        <fullName evidence="1">Uncharacterized protein</fullName>
    </submittedName>
</protein>